<dbReference type="PANTHER" id="PTHR42815:SF2">
    <property type="entry name" value="FAD-BINDING, PUTATIVE (AFU_ORTHOLOGUE AFUA_6G07600)-RELATED"/>
    <property type="match status" value="1"/>
</dbReference>
<gene>
    <name evidence="2" type="ORF">H5P27_01780</name>
</gene>
<protein>
    <submittedName>
        <fullName evidence="2">Pyridoxamine 5'-phosphate oxidase family protein</fullName>
    </submittedName>
</protein>
<sequence>MAEKFMEITLTPAVQKEQRENYGRSLHVERGRPIDPLTERESQFISQRNSFYMATVNQDSWPYIQHKGGEVGFLKILSPNQIAFADRKGNRQLLSVGNLRENDKVALFLIDYPTRTRLKILGNARIHAKEDSSGLSGTWTNEAEDRHVERLIVIDVVSYDWNCPQYISPRFTEDQIAPAVKALKLRIQQLEEELHAQQTTEQ</sequence>
<accession>A0A7X1E8H0</accession>
<dbReference type="InterPro" id="IPR012349">
    <property type="entry name" value="Split_barrel_FMN-bd"/>
</dbReference>
<evidence type="ECO:0000259" key="1">
    <source>
        <dbReference type="Pfam" id="PF01243"/>
    </source>
</evidence>
<dbReference type="Gene3D" id="2.30.110.10">
    <property type="entry name" value="Electron Transport, Fmn-binding Protein, Chain A"/>
    <property type="match status" value="1"/>
</dbReference>
<dbReference type="InterPro" id="IPR011576">
    <property type="entry name" value="Pyridox_Oxase_N"/>
</dbReference>
<keyword evidence="3" id="KW-1185">Reference proteome</keyword>
<reference evidence="2 3" key="1">
    <citation type="submission" date="2020-07" db="EMBL/GenBank/DDBJ databases">
        <authorList>
            <person name="Feng X."/>
        </authorList>
    </citation>
    <scope>NUCLEOTIDE SEQUENCE [LARGE SCALE GENOMIC DNA]</scope>
    <source>
        <strain evidence="2 3">JCM23202</strain>
    </source>
</reference>
<dbReference type="Proteomes" id="UP000526501">
    <property type="component" value="Unassembled WGS sequence"/>
</dbReference>
<proteinExistence type="predicted"/>
<dbReference type="SUPFAM" id="SSF50475">
    <property type="entry name" value="FMN-binding split barrel"/>
    <property type="match status" value="1"/>
</dbReference>
<dbReference type="AlphaFoldDB" id="A0A7X1E8H0"/>
<name>A0A7X1E8H0_9BACT</name>
<comment type="caution">
    <text evidence="2">The sequence shown here is derived from an EMBL/GenBank/DDBJ whole genome shotgun (WGS) entry which is preliminary data.</text>
</comment>
<dbReference type="EMBL" id="JACHVC010000001">
    <property type="protein sequence ID" value="MBC2604777.1"/>
    <property type="molecule type" value="Genomic_DNA"/>
</dbReference>
<dbReference type="Pfam" id="PF01243">
    <property type="entry name" value="PNPOx_N"/>
    <property type="match status" value="1"/>
</dbReference>
<organism evidence="2 3">
    <name type="scientific">Pelagicoccus albus</name>
    <dbReference type="NCBI Taxonomy" id="415222"/>
    <lineage>
        <taxon>Bacteria</taxon>
        <taxon>Pseudomonadati</taxon>
        <taxon>Verrucomicrobiota</taxon>
        <taxon>Opitutia</taxon>
        <taxon>Puniceicoccales</taxon>
        <taxon>Pelagicoccaceae</taxon>
        <taxon>Pelagicoccus</taxon>
    </lineage>
</organism>
<dbReference type="RefSeq" id="WP_185658663.1">
    <property type="nucleotide sequence ID" value="NZ_CAWPOO010000001.1"/>
</dbReference>
<evidence type="ECO:0000313" key="2">
    <source>
        <dbReference type="EMBL" id="MBC2604777.1"/>
    </source>
</evidence>
<evidence type="ECO:0000313" key="3">
    <source>
        <dbReference type="Proteomes" id="UP000526501"/>
    </source>
</evidence>
<dbReference type="PANTHER" id="PTHR42815">
    <property type="entry name" value="FAD-BINDING, PUTATIVE (AFU_ORTHOLOGUE AFUA_6G07600)-RELATED"/>
    <property type="match status" value="1"/>
</dbReference>
<feature type="domain" description="Pyridoxamine 5'-phosphate oxidase N-terminal" evidence="1">
    <location>
        <begin position="38"/>
        <end position="132"/>
    </location>
</feature>